<comment type="caution">
    <text evidence="2">The sequence shown here is derived from an EMBL/GenBank/DDBJ whole genome shotgun (WGS) entry which is preliminary data.</text>
</comment>
<sequence length="68" mass="7329">MEIYPKPMPIYGSTNPAAVFPANMGNGGGSISDPLLEARVTAVETKNKEQDRKDEEHERLALLNGGTT</sequence>
<accession>A0A4U2XZK0</accession>
<feature type="region of interest" description="Disordered" evidence="1">
    <location>
        <begin position="44"/>
        <end position="68"/>
    </location>
</feature>
<reference evidence="2 3" key="1">
    <citation type="submission" date="2019-04" db="EMBL/GenBank/DDBJ databases">
        <title>Whole genome sequencing of Brevibacillus sp. TGS2-1.</title>
        <authorList>
            <person name="Choi A."/>
        </authorList>
    </citation>
    <scope>NUCLEOTIDE SEQUENCE [LARGE SCALE GENOMIC DNA]</scope>
    <source>
        <strain evidence="2 3">TGS2-1</strain>
    </source>
</reference>
<dbReference type="RefSeq" id="WP_137033701.1">
    <property type="nucleotide sequence ID" value="NZ_SZNK01000002.1"/>
</dbReference>
<gene>
    <name evidence="2" type="ORF">E8L90_29665</name>
</gene>
<dbReference type="Proteomes" id="UP000307841">
    <property type="component" value="Unassembled WGS sequence"/>
</dbReference>
<name>A0A4U2XZK0_9BACL</name>
<dbReference type="EMBL" id="SZNK01000002">
    <property type="protein sequence ID" value="TKI52925.1"/>
    <property type="molecule type" value="Genomic_DNA"/>
</dbReference>
<feature type="compositionally biased region" description="Basic and acidic residues" evidence="1">
    <location>
        <begin position="45"/>
        <end position="60"/>
    </location>
</feature>
<evidence type="ECO:0000313" key="3">
    <source>
        <dbReference type="Proteomes" id="UP000307841"/>
    </source>
</evidence>
<proteinExistence type="predicted"/>
<protein>
    <submittedName>
        <fullName evidence="2">Uncharacterized protein</fullName>
    </submittedName>
</protein>
<keyword evidence="3" id="KW-1185">Reference proteome</keyword>
<evidence type="ECO:0000313" key="2">
    <source>
        <dbReference type="EMBL" id="TKI52925.1"/>
    </source>
</evidence>
<evidence type="ECO:0000256" key="1">
    <source>
        <dbReference type="SAM" id="MobiDB-lite"/>
    </source>
</evidence>
<organism evidence="2 3">
    <name type="scientific">Brevibacillus antibioticus</name>
    <dbReference type="NCBI Taxonomy" id="2570228"/>
    <lineage>
        <taxon>Bacteria</taxon>
        <taxon>Bacillati</taxon>
        <taxon>Bacillota</taxon>
        <taxon>Bacilli</taxon>
        <taxon>Bacillales</taxon>
        <taxon>Paenibacillaceae</taxon>
        <taxon>Brevibacillus</taxon>
    </lineage>
</organism>
<dbReference type="AlphaFoldDB" id="A0A4U2XZK0"/>